<proteinExistence type="inferred from homology"/>
<feature type="transmembrane region" description="Helical" evidence="7">
    <location>
        <begin position="297"/>
        <end position="318"/>
    </location>
</feature>
<dbReference type="GO" id="GO:0012505">
    <property type="term" value="C:endomembrane system"/>
    <property type="evidence" value="ECO:0007669"/>
    <property type="project" value="UniProtKB-SubCell"/>
</dbReference>
<feature type="transmembrane region" description="Helical" evidence="7">
    <location>
        <begin position="275"/>
        <end position="291"/>
    </location>
</feature>
<feature type="transmembrane region" description="Helical" evidence="7">
    <location>
        <begin position="86"/>
        <end position="112"/>
    </location>
</feature>
<dbReference type="InterPro" id="IPR036259">
    <property type="entry name" value="MFS_trans_sf"/>
</dbReference>
<feature type="transmembrane region" description="Helical" evidence="7">
    <location>
        <begin position="246"/>
        <end position="263"/>
    </location>
</feature>
<dbReference type="InterPro" id="IPR051788">
    <property type="entry name" value="MFS_Transporter"/>
</dbReference>
<evidence type="ECO:0000256" key="7">
    <source>
        <dbReference type="SAM" id="Phobius"/>
    </source>
</evidence>
<dbReference type="GO" id="GO:0016020">
    <property type="term" value="C:membrane"/>
    <property type="evidence" value="ECO:0007669"/>
    <property type="project" value="TreeGrafter"/>
</dbReference>
<evidence type="ECO:0000256" key="3">
    <source>
        <dbReference type="ARBA" id="ARBA00022448"/>
    </source>
</evidence>
<dbReference type="InterPro" id="IPR011701">
    <property type="entry name" value="MFS"/>
</dbReference>
<name>A0A3G2L614_9FLAO</name>
<feature type="transmembrane region" description="Helical" evidence="7">
    <location>
        <begin position="208"/>
        <end position="226"/>
    </location>
</feature>
<feature type="transmembrane region" description="Helical" evidence="7">
    <location>
        <begin position="15"/>
        <end position="37"/>
    </location>
</feature>
<feature type="transmembrane region" description="Helical" evidence="7">
    <location>
        <begin position="330"/>
        <end position="355"/>
    </location>
</feature>
<evidence type="ECO:0000256" key="2">
    <source>
        <dbReference type="ARBA" id="ARBA00008335"/>
    </source>
</evidence>
<feature type="transmembrane region" description="Helical" evidence="7">
    <location>
        <begin position="375"/>
        <end position="402"/>
    </location>
</feature>
<evidence type="ECO:0000256" key="5">
    <source>
        <dbReference type="ARBA" id="ARBA00022989"/>
    </source>
</evidence>
<dbReference type="PANTHER" id="PTHR23514">
    <property type="entry name" value="BYPASS OF STOP CODON PROTEIN 6"/>
    <property type="match status" value="1"/>
</dbReference>
<accession>A0A3G2L614</accession>
<feature type="transmembrane region" description="Helical" evidence="7">
    <location>
        <begin position="172"/>
        <end position="188"/>
    </location>
</feature>
<dbReference type="InterPro" id="IPR020846">
    <property type="entry name" value="MFS_dom"/>
</dbReference>
<keyword evidence="5 7" id="KW-1133">Transmembrane helix</keyword>
<keyword evidence="4 7" id="KW-0812">Transmembrane</keyword>
<feature type="domain" description="Major facilitator superfamily (MFS) profile" evidence="8">
    <location>
        <begin position="15"/>
        <end position="406"/>
    </location>
</feature>
<gene>
    <name evidence="9" type="ORF">D1013_10190</name>
</gene>
<comment type="subcellular location">
    <subcellularLocation>
        <location evidence="1">Endomembrane system</location>
        <topology evidence="1">Multi-pass membrane protein</topology>
    </subcellularLocation>
</comment>
<keyword evidence="3" id="KW-0813">Transport</keyword>
<reference evidence="9 10" key="1">
    <citation type="submission" date="2018-08" db="EMBL/GenBank/DDBJ databases">
        <title>The reduced genetic potential of extracellular carbohydrate catabolism in Euzebyella marina RN62, a Flavobacteriia bacterium isolated from the hadal water.</title>
        <authorList>
            <person name="Xue C."/>
        </authorList>
    </citation>
    <scope>NUCLEOTIDE SEQUENCE [LARGE SCALE GENOMIC DNA]</scope>
    <source>
        <strain evidence="9 10">RN62</strain>
    </source>
</reference>
<feature type="transmembrane region" description="Helical" evidence="7">
    <location>
        <begin position="57"/>
        <end position="74"/>
    </location>
</feature>
<keyword evidence="10" id="KW-1185">Reference proteome</keyword>
<evidence type="ECO:0000313" key="10">
    <source>
        <dbReference type="Proteomes" id="UP000276309"/>
    </source>
</evidence>
<organism evidence="9 10">
    <name type="scientific">Euzebyella marina</name>
    <dbReference type="NCBI Taxonomy" id="1761453"/>
    <lineage>
        <taxon>Bacteria</taxon>
        <taxon>Pseudomonadati</taxon>
        <taxon>Bacteroidota</taxon>
        <taxon>Flavobacteriia</taxon>
        <taxon>Flavobacteriales</taxon>
        <taxon>Flavobacteriaceae</taxon>
        <taxon>Euzebyella</taxon>
    </lineage>
</organism>
<evidence type="ECO:0000313" key="9">
    <source>
        <dbReference type="EMBL" id="AYN67715.1"/>
    </source>
</evidence>
<dbReference type="OrthoDB" id="9783757at2"/>
<dbReference type="SUPFAM" id="SSF103473">
    <property type="entry name" value="MFS general substrate transporter"/>
    <property type="match status" value="1"/>
</dbReference>
<dbReference type="RefSeq" id="WP_121848731.1">
    <property type="nucleotide sequence ID" value="NZ_CP032050.1"/>
</dbReference>
<dbReference type="KEGG" id="emar:D1013_10190"/>
<dbReference type="PANTHER" id="PTHR23514:SF3">
    <property type="entry name" value="BYPASS OF STOP CODON PROTEIN 6"/>
    <property type="match status" value="1"/>
</dbReference>
<evidence type="ECO:0000256" key="4">
    <source>
        <dbReference type="ARBA" id="ARBA00022692"/>
    </source>
</evidence>
<dbReference type="GO" id="GO:0022857">
    <property type="term" value="F:transmembrane transporter activity"/>
    <property type="evidence" value="ECO:0007669"/>
    <property type="project" value="InterPro"/>
</dbReference>
<protein>
    <submittedName>
        <fullName evidence="9">MFS transporter</fullName>
    </submittedName>
</protein>
<evidence type="ECO:0000256" key="1">
    <source>
        <dbReference type="ARBA" id="ARBA00004127"/>
    </source>
</evidence>
<evidence type="ECO:0000259" key="8">
    <source>
        <dbReference type="PROSITE" id="PS50850"/>
    </source>
</evidence>
<dbReference type="Proteomes" id="UP000276309">
    <property type="component" value="Chromosome"/>
</dbReference>
<keyword evidence="6 7" id="KW-0472">Membrane</keyword>
<dbReference type="EMBL" id="CP032050">
    <property type="protein sequence ID" value="AYN67715.1"/>
    <property type="molecule type" value="Genomic_DNA"/>
</dbReference>
<dbReference type="AlphaFoldDB" id="A0A3G2L614"/>
<sequence>METSTNVQAVNANRLFYASCFALITTAFSFAIAAGTLDQLKTELELTAGEAGLISSMWFLGFPISMVIGGLIYHKVGGKSIMQFAFFAHTIGILLLIFSGSYMGLLVANLLIGLGNGCTEAACNPMIADAYQGNRMSKMMNRFHMWFPGGIALGSLLSGGMTQMGILGQNQVWLLLVPALIYAFLFFGQTWPKAKVEEAATLSGNIKAMLSPLFIFMVVCMALTAITEFGPNQWVGLILSNSGAHPMLILALTSGLMAVARFFGGDMVKKFDQTGVLLGSAVLALVGLYLFSSQTGAMAYVAAIFFALGIAYFWPNMLGFIADKIPKSGALGLSILGGVGMFSSSIFQPIIGTWIDADQEMAAAQGLTGNELNLVAGQATIGTMTVFPIILIVLFTILYFWVRKMKASTSAQAHSEAESTAM</sequence>
<feature type="transmembrane region" description="Helical" evidence="7">
    <location>
        <begin position="145"/>
        <end position="166"/>
    </location>
</feature>
<dbReference type="Gene3D" id="1.20.1250.20">
    <property type="entry name" value="MFS general substrate transporter like domains"/>
    <property type="match status" value="1"/>
</dbReference>
<dbReference type="PROSITE" id="PS50850">
    <property type="entry name" value="MFS"/>
    <property type="match status" value="1"/>
</dbReference>
<evidence type="ECO:0000256" key="6">
    <source>
        <dbReference type="ARBA" id="ARBA00023136"/>
    </source>
</evidence>
<dbReference type="Pfam" id="PF07690">
    <property type="entry name" value="MFS_1"/>
    <property type="match status" value="1"/>
</dbReference>
<comment type="similarity">
    <text evidence="2">Belongs to the major facilitator superfamily.</text>
</comment>